<dbReference type="RefSeq" id="WP_143500831.1">
    <property type="nucleotide sequence ID" value="NZ_CP116669.1"/>
</dbReference>
<accession>A0ABY7RCZ3</accession>
<proteinExistence type="predicted"/>
<gene>
    <name evidence="1" type="ORF">PMC74_07095</name>
</gene>
<evidence type="ECO:0000313" key="2">
    <source>
        <dbReference type="Proteomes" id="UP001214301"/>
    </source>
</evidence>
<keyword evidence="2" id="KW-1185">Reference proteome</keyword>
<sequence>MTGKKDTQATGVIIIRESTESNDFCSLHIPDAGSNQTVVLRMNQGDCKDKDPRFIELNSFPSATKILLTRNDNGTPDDASWWIELKTTRNNAALDNEEITYLNTYDVGSFIEQGIGVMVIAKHGTIQRDELRSVRVVTSAAPPRAERLQR</sequence>
<reference evidence="1 2" key="1">
    <citation type="journal article" date="2020" name="Front. Microbiol.">
        <title>Toward Biorecycling: Isolation of a Soil Bacterium That Grows on a Polyurethane Oligomer and Monomer.</title>
        <authorList>
            <person name="Espinosa M.J.C."/>
            <person name="Blanco A.C."/>
            <person name="Schmidgall T."/>
            <person name="Atanasoff-Kardjalieff A.K."/>
            <person name="Kappelmeyer U."/>
            <person name="Tischler D."/>
            <person name="Pieper D.H."/>
            <person name="Heipieper H.J."/>
            <person name="Eberlein C."/>
        </authorList>
    </citation>
    <scope>NUCLEOTIDE SEQUENCE [LARGE SCALE GENOMIC DNA]</scope>
    <source>
        <strain evidence="1 2">TDA1</strain>
    </source>
</reference>
<evidence type="ECO:0000313" key="1">
    <source>
        <dbReference type="EMBL" id="WCI01656.1"/>
    </source>
</evidence>
<name>A0ABY7RCZ3_9PSED</name>
<dbReference type="EMBL" id="CP116669">
    <property type="protein sequence ID" value="WCI01656.1"/>
    <property type="molecule type" value="Genomic_DNA"/>
</dbReference>
<protein>
    <recommendedName>
        <fullName evidence="3">Lipoprotein</fullName>
    </recommendedName>
</protein>
<dbReference type="Proteomes" id="UP001214301">
    <property type="component" value="Chromosome"/>
</dbReference>
<organism evidence="1 2">
    <name type="scientific">Pseudomonas capeferrum</name>
    <dbReference type="NCBI Taxonomy" id="1495066"/>
    <lineage>
        <taxon>Bacteria</taxon>
        <taxon>Pseudomonadati</taxon>
        <taxon>Pseudomonadota</taxon>
        <taxon>Gammaproteobacteria</taxon>
        <taxon>Pseudomonadales</taxon>
        <taxon>Pseudomonadaceae</taxon>
        <taxon>Pseudomonas</taxon>
    </lineage>
</organism>
<evidence type="ECO:0008006" key="3">
    <source>
        <dbReference type="Google" id="ProtNLM"/>
    </source>
</evidence>